<evidence type="ECO:0000313" key="2">
    <source>
        <dbReference type="EMBL" id="GFR74107.1"/>
    </source>
</evidence>
<sequence>MQQRGRADHTVSGAHSQTKAARTIFINNFIIILLATGGAAAVVIIPKLTKHQPRQSGRRPRQRVVAFFSSFLDPLLYYSTCTDIAFSFSNIMRALLFQTMSTVATTAGHDITA</sequence>
<feature type="transmembrane region" description="Helical" evidence="1">
    <location>
        <begin position="65"/>
        <end position="88"/>
    </location>
</feature>
<gene>
    <name evidence="2" type="ORF">ElyMa_005747000</name>
</gene>
<organism evidence="2 3">
    <name type="scientific">Elysia marginata</name>
    <dbReference type="NCBI Taxonomy" id="1093978"/>
    <lineage>
        <taxon>Eukaryota</taxon>
        <taxon>Metazoa</taxon>
        <taxon>Spiralia</taxon>
        <taxon>Lophotrochozoa</taxon>
        <taxon>Mollusca</taxon>
        <taxon>Gastropoda</taxon>
        <taxon>Heterobranchia</taxon>
        <taxon>Euthyneura</taxon>
        <taxon>Panpulmonata</taxon>
        <taxon>Sacoglossa</taxon>
        <taxon>Placobranchoidea</taxon>
        <taxon>Plakobranchidae</taxon>
        <taxon>Elysia</taxon>
    </lineage>
</organism>
<evidence type="ECO:0000256" key="1">
    <source>
        <dbReference type="SAM" id="Phobius"/>
    </source>
</evidence>
<dbReference type="EMBL" id="BMAT01011507">
    <property type="protein sequence ID" value="GFR74107.1"/>
    <property type="molecule type" value="Genomic_DNA"/>
</dbReference>
<accession>A0AAV4FKW6</accession>
<reference evidence="2 3" key="1">
    <citation type="journal article" date="2021" name="Elife">
        <title>Chloroplast acquisition without the gene transfer in kleptoplastic sea slugs, Plakobranchus ocellatus.</title>
        <authorList>
            <person name="Maeda T."/>
            <person name="Takahashi S."/>
            <person name="Yoshida T."/>
            <person name="Shimamura S."/>
            <person name="Takaki Y."/>
            <person name="Nagai Y."/>
            <person name="Toyoda A."/>
            <person name="Suzuki Y."/>
            <person name="Arimoto A."/>
            <person name="Ishii H."/>
            <person name="Satoh N."/>
            <person name="Nishiyama T."/>
            <person name="Hasebe M."/>
            <person name="Maruyama T."/>
            <person name="Minagawa J."/>
            <person name="Obokata J."/>
            <person name="Shigenobu S."/>
        </authorList>
    </citation>
    <scope>NUCLEOTIDE SEQUENCE [LARGE SCALE GENOMIC DNA]</scope>
</reference>
<feature type="transmembrane region" description="Helical" evidence="1">
    <location>
        <begin position="24"/>
        <end position="45"/>
    </location>
</feature>
<dbReference type="AlphaFoldDB" id="A0AAV4FKW6"/>
<protein>
    <recommendedName>
        <fullName evidence="4">G-protein coupled receptors family 1 profile domain-containing protein</fullName>
    </recommendedName>
</protein>
<name>A0AAV4FKW6_9GAST</name>
<keyword evidence="3" id="KW-1185">Reference proteome</keyword>
<comment type="caution">
    <text evidence="2">The sequence shown here is derived from an EMBL/GenBank/DDBJ whole genome shotgun (WGS) entry which is preliminary data.</text>
</comment>
<evidence type="ECO:0008006" key="4">
    <source>
        <dbReference type="Google" id="ProtNLM"/>
    </source>
</evidence>
<keyword evidence="1" id="KW-0812">Transmembrane</keyword>
<proteinExistence type="predicted"/>
<keyword evidence="1" id="KW-0472">Membrane</keyword>
<dbReference type="Proteomes" id="UP000762676">
    <property type="component" value="Unassembled WGS sequence"/>
</dbReference>
<evidence type="ECO:0000313" key="3">
    <source>
        <dbReference type="Proteomes" id="UP000762676"/>
    </source>
</evidence>
<keyword evidence="1" id="KW-1133">Transmembrane helix</keyword>